<protein>
    <submittedName>
        <fullName evidence="1">3551_t:CDS:1</fullName>
    </submittedName>
</protein>
<evidence type="ECO:0000313" key="1">
    <source>
        <dbReference type="EMBL" id="CAG8442551.1"/>
    </source>
</evidence>
<comment type="caution">
    <text evidence="1">The sequence shown here is derived from an EMBL/GenBank/DDBJ whole genome shotgun (WGS) entry which is preliminary data.</text>
</comment>
<proteinExistence type="predicted"/>
<accession>A0ACA9K024</accession>
<sequence>MTLKEFFYKLVNNEISPDTLVNVGDFEQIKCIDLSKSINPPMNTTQTSPDCKIIELTSKFGKNVHYHLHNDGVQYSNLDKYDKYKNGFDIIMQSSQNKQFYVPNFSYSSKSNRKQLLRHDIVKLIQNHKIGWSTQESANNEGKQFIISLSEALWYIDMCDYTKLKERGYDLPTLFHEFLGRANPESYKATRKQFDINELDIHCQSLIPYLSSSWIRSSNFSWLYTALNDLVITISNYTKYLCKQRDVITSNHTKETPVRSIEKATSVNIYKKHLPKEPMQCLHFIQGLSQVFTFKIREYCYSSGNNAYNVISIWKIDENATQSKIVQEMTRITRELQNEASLYHTHIMRANFMCTCDLLLPMVKPAPLRTIYRMLTGDMSAAESANEKKEHNEGRPEKYNAFWEAAARFLSGKAADLVTAVDE</sequence>
<organism evidence="1 2">
    <name type="scientific">Scutellospora calospora</name>
    <dbReference type="NCBI Taxonomy" id="85575"/>
    <lineage>
        <taxon>Eukaryota</taxon>
        <taxon>Fungi</taxon>
        <taxon>Fungi incertae sedis</taxon>
        <taxon>Mucoromycota</taxon>
        <taxon>Glomeromycotina</taxon>
        <taxon>Glomeromycetes</taxon>
        <taxon>Diversisporales</taxon>
        <taxon>Gigasporaceae</taxon>
        <taxon>Scutellospora</taxon>
    </lineage>
</organism>
<dbReference type="Proteomes" id="UP000789860">
    <property type="component" value="Unassembled WGS sequence"/>
</dbReference>
<name>A0ACA9K024_9GLOM</name>
<dbReference type="EMBL" id="CAJVPM010000369">
    <property type="protein sequence ID" value="CAG8442551.1"/>
    <property type="molecule type" value="Genomic_DNA"/>
</dbReference>
<evidence type="ECO:0000313" key="2">
    <source>
        <dbReference type="Proteomes" id="UP000789860"/>
    </source>
</evidence>
<keyword evidence="2" id="KW-1185">Reference proteome</keyword>
<gene>
    <name evidence="1" type="ORF">SCALOS_LOCUS720</name>
</gene>
<reference evidence="1" key="1">
    <citation type="submission" date="2021-06" db="EMBL/GenBank/DDBJ databases">
        <authorList>
            <person name="Kallberg Y."/>
            <person name="Tangrot J."/>
            <person name="Rosling A."/>
        </authorList>
    </citation>
    <scope>NUCLEOTIDE SEQUENCE</scope>
    <source>
        <strain evidence="1">AU212A</strain>
    </source>
</reference>